<evidence type="ECO:0000313" key="1">
    <source>
        <dbReference type="EMBL" id="JAH85341.1"/>
    </source>
</evidence>
<proteinExistence type="predicted"/>
<reference evidence="1" key="2">
    <citation type="journal article" date="2015" name="Fish Shellfish Immunol.">
        <title>Early steps in the European eel (Anguilla anguilla)-Vibrio vulnificus interaction in the gills: Role of the RtxA13 toxin.</title>
        <authorList>
            <person name="Callol A."/>
            <person name="Pajuelo D."/>
            <person name="Ebbesson L."/>
            <person name="Teles M."/>
            <person name="MacKenzie S."/>
            <person name="Amaro C."/>
        </authorList>
    </citation>
    <scope>NUCLEOTIDE SEQUENCE</scope>
</reference>
<sequence length="24" mass="2756">MLFGAFFMVLLKGFPFVPRLGKCH</sequence>
<name>A0A0E9W4W7_ANGAN</name>
<dbReference type="AlphaFoldDB" id="A0A0E9W4W7"/>
<reference evidence="1" key="1">
    <citation type="submission" date="2014-11" db="EMBL/GenBank/DDBJ databases">
        <authorList>
            <person name="Amaro Gonzalez C."/>
        </authorList>
    </citation>
    <scope>NUCLEOTIDE SEQUENCE</scope>
</reference>
<dbReference type="EMBL" id="GBXM01023236">
    <property type="protein sequence ID" value="JAH85341.1"/>
    <property type="molecule type" value="Transcribed_RNA"/>
</dbReference>
<organism evidence="1">
    <name type="scientific">Anguilla anguilla</name>
    <name type="common">European freshwater eel</name>
    <name type="synonym">Muraena anguilla</name>
    <dbReference type="NCBI Taxonomy" id="7936"/>
    <lineage>
        <taxon>Eukaryota</taxon>
        <taxon>Metazoa</taxon>
        <taxon>Chordata</taxon>
        <taxon>Craniata</taxon>
        <taxon>Vertebrata</taxon>
        <taxon>Euteleostomi</taxon>
        <taxon>Actinopterygii</taxon>
        <taxon>Neopterygii</taxon>
        <taxon>Teleostei</taxon>
        <taxon>Anguilliformes</taxon>
        <taxon>Anguillidae</taxon>
        <taxon>Anguilla</taxon>
    </lineage>
</organism>
<accession>A0A0E9W4W7</accession>
<protein>
    <submittedName>
        <fullName evidence="1">Uncharacterized protein</fullName>
    </submittedName>
</protein>